<dbReference type="InterPro" id="IPR053931">
    <property type="entry name" value="RapZ_C"/>
</dbReference>
<evidence type="ECO:0000313" key="4">
    <source>
        <dbReference type="Proteomes" id="UP000001194"/>
    </source>
</evidence>
<dbReference type="STRING" id="486041.B0DVU0"/>
<sequence length="184" mass="20563">MSLSEQQVAQEAAAVDLELEETDSGSDDDDLIPNPNHNTTISDLPILRLISYGHSRGPIVPTPAVVFDIRTLPNPPKHVRSSQTGLNKPLRDWFFADSDVQKRFDDACGVIEEKLKQVDTEEDDEVVVGVCCQLGKHRSVAFVEELGKRKWEGWQAVVEHRDVHIKRSGSERNRRGQVAPGDDD</sequence>
<organism evidence="4">
    <name type="scientific">Laccaria bicolor (strain S238N-H82 / ATCC MYA-4686)</name>
    <name type="common">Bicoloured deceiver</name>
    <name type="synonym">Laccaria laccata var. bicolor</name>
    <dbReference type="NCBI Taxonomy" id="486041"/>
    <lineage>
        <taxon>Eukaryota</taxon>
        <taxon>Fungi</taxon>
        <taxon>Dikarya</taxon>
        <taxon>Basidiomycota</taxon>
        <taxon>Agaricomycotina</taxon>
        <taxon>Agaricomycetes</taxon>
        <taxon>Agaricomycetidae</taxon>
        <taxon>Agaricales</taxon>
        <taxon>Agaricineae</taxon>
        <taxon>Hydnangiaceae</taxon>
        <taxon>Laccaria</taxon>
    </lineage>
</organism>
<reference evidence="3 4" key="1">
    <citation type="journal article" date="2008" name="Nature">
        <title>The genome of Laccaria bicolor provides insights into mycorrhizal symbiosis.</title>
        <authorList>
            <person name="Martin F."/>
            <person name="Aerts A."/>
            <person name="Ahren D."/>
            <person name="Brun A."/>
            <person name="Danchin E.G.J."/>
            <person name="Duchaussoy F."/>
            <person name="Gibon J."/>
            <person name="Kohler A."/>
            <person name="Lindquist E."/>
            <person name="Pereda V."/>
            <person name="Salamov A."/>
            <person name="Shapiro H.J."/>
            <person name="Wuyts J."/>
            <person name="Blaudez D."/>
            <person name="Buee M."/>
            <person name="Brokstein P."/>
            <person name="Canbaeck B."/>
            <person name="Cohen D."/>
            <person name="Courty P.E."/>
            <person name="Coutinho P.M."/>
            <person name="Delaruelle C."/>
            <person name="Detter J.C."/>
            <person name="Deveau A."/>
            <person name="DiFazio S."/>
            <person name="Duplessis S."/>
            <person name="Fraissinet-Tachet L."/>
            <person name="Lucic E."/>
            <person name="Frey-Klett P."/>
            <person name="Fourrey C."/>
            <person name="Feussner I."/>
            <person name="Gay G."/>
            <person name="Grimwood J."/>
            <person name="Hoegger P.J."/>
            <person name="Jain P."/>
            <person name="Kilaru S."/>
            <person name="Labbe J."/>
            <person name="Lin Y.C."/>
            <person name="Legue V."/>
            <person name="Le Tacon F."/>
            <person name="Marmeisse R."/>
            <person name="Melayah D."/>
            <person name="Montanini B."/>
            <person name="Muratet M."/>
            <person name="Nehls U."/>
            <person name="Niculita-Hirzel H."/>
            <person name="Oudot-Le Secq M.P."/>
            <person name="Peter M."/>
            <person name="Quesneville H."/>
            <person name="Rajashekar B."/>
            <person name="Reich M."/>
            <person name="Rouhier N."/>
            <person name="Schmutz J."/>
            <person name="Yin T."/>
            <person name="Chalot M."/>
            <person name="Henrissat B."/>
            <person name="Kuees U."/>
            <person name="Lucas S."/>
            <person name="Van de Peer Y."/>
            <person name="Podila G.K."/>
            <person name="Polle A."/>
            <person name="Pukkila P.J."/>
            <person name="Richardson P.M."/>
            <person name="Rouze P."/>
            <person name="Sanders I.R."/>
            <person name="Stajich J.E."/>
            <person name="Tunlid A."/>
            <person name="Tuskan G."/>
            <person name="Grigoriev I.V."/>
        </authorList>
    </citation>
    <scope>NUCLEOTIDE SEQUENCE [LARGE SCALE GENOMIC DNA]</scope>
    <source>
        <strain evidence="4">S238N-H82 / ATCC MYA-4686</strain>
    </source>
</reference>
<feature type="region of interest" description="Disordered" evidence="1">
    <location>
        <begin position="1"/>
        <end position="37"/>
    </location>
</feature>
<dbReference type="Proteomes" id="UP000001194">
    <property type="component" value="Unassembled WGS sequence"/>
</dbReference>
<feature type="compositionally biased region" description="Acidic residues" evidence="1">
    <location>
        <begin position="17"/>
        <end position="31"/>
    </location>
</feature>
<dbReference type="InterPro" id="IPR005337">
    <property type="entry name" value="RapZ-like"/>
</dbReference>
<dbReference type="HOGENOM" id="CLU_119124_0_0_1"/>
<evidence type="ECO:0000256" key="1">
    <source>
        <dbReference type="SAM" id="MobiDB-lite"/>
    </source>
</evidence>
<dbReference type="GeneID" id="6083629"/>
<dbReference type="KEGG" id="lbc:LACBIDRAFT_312257"/>
<dbReference type="PANTHER" id="PTHR30448:SF0">
    <property type="entry name" value="RNASE ADAPTER PROTEIN RAPZ"/>
    <property type="match status" value="1"/>
</dbReference>
<dbReference type="RefSeq" id="XP_001888019.1">
    <property type="nucleotide sequence ID" value="XM_001887984.1"/>
</dbReference>
<dbReference type="InParanoid" id="B0DVU0"/>
<gene>
    <name evidence="3" type="ORF">LACBIDRAFT_312257</name>
</gene>
<name>B0DVU0_LACBS</name>
<dbReference type="Pfam" id="PF22740">
    <property type="entry name" value="PapZ_C"/>
    <property type="match status" value="1"/>
</dbReference>
<dbReference type="EMBL" id="DS547140">
    <property type="protein sequence ID" value="EDR01312.1"/>
    <property type="molecule type" value="Genomic_DNA"/>
</dbReference>
<feature type="domain" description="RapZ C-terminal" evidence="2">
    <location>
        <begin position="47"/>
        <end position="164"/>
    </location>
</feature>
<dbReference type="GO" id="GO:0005524">
    <property type="term" value="F:ATP binding"/>
    <property type="evidence" value="ECO:0007669"/>
    <property type="project" value="InterPro"/>
</dbReference>
<feature type="compositionally biased region" description="Low complexity" evidence="1">
    <location>
        <begin position="1"/>
        <end position="16"/>
    </location>
</feature>
<dbReference type="AlphaFoldDB" id="B0DVU0"/>
<evidence type="ECO:0000313" key="3">
    <source>
        <dbReference type="EMBL" id="EDR01312.1"/>
    </source>
</evidence>
<dbReference type="OrthoDB" id="10267139at2759"/>
<evidence type="ECO:0000259" key="2">
    <source>
        <dbReference type="Pfam" id="PF22740"/>
    </source>
</evidence>
<protein>
    <submittedName>
        <fullName evidence="3">Predicted protein</fullName>
    </submittedName>
</protein>
<accession>B0DVU0</accession>
<keyword evidence="4" id="KW-1185">Reference proteome</keyword>
<proteinExistence type="predicted"/>
<dbReference type="PANTHER" id="PTHR30448">
    <property type="entry name" value="RNASE ADAPTER PROTEIN RAPZ"/>
    <property type="match status" value="1"/>
</dbReference>